<keyword evidence="12" id="KW-1185">Reference proteome</keyword>
<dbReference type="GO" id="GO:0005667">
    <property type="term" value="C:transcription regulator complex"/>
    <property type="evidence" value="ECO:0007669"/>
    <property type="project" value="TreeGrafter"/>
</dbReference>
<accession>A0A131ZVW2</accession>
<organism evidence="10 13">
    <name type="scientific">Sarcoptes scabiei</name>
    <name type="common">Itch mite</name>
    <name type="synonym">Acarus scabiei</name>
    <dbReference type="NCBI Taxonomy" id="52283"/>
    <lineage>
        <taxon>Eukaryota</taxon>
        <taxon>Metazoa</taxon>
        <taxon>Ecdysozoa</taxon>
        <taxon>Arthropoda</taxon>
        <taxon>Chelicerata</taxon>
        <taxon>Arachnida</taxon>
        <taxon>Acari</taxon>
        <taxon>Acariformes</taxon>
        <taxon>Sarcoptiformes</taxon>
        <taxon>Astigmata</taxon>
        <taxon>Psoroptidia</taxon>
        <taxon>Sarcoptoidea</taxon>
        <taxon>Sarcoptidae</taxon>
        <taxon>Sarcoptinae</taxon>
        <taxon>Sarcoptes</taxon>
    </lineage>
</organism>
<evidence type="ECO:0000256" key="7">
    <source>
        <dbReference type="SAM" id="MobiDB-lite"/>
    </source>
</evidence>
<dbReference type="EMBL" id="JXLN01002905">
    <property type="protein sequence ID" value="KPM02791.1"/>
    <property type="molecule type" value="Genomic_DNA"/>
</dbReference>
<reference evidence="10 13" key="1">
    <citation type="journal article" date="2015" name="Parasit. Vectors">
        <title>Draft genome of the scabies mite.</title>
        <authorList>
            <person name="Rider S.D.Jr."/>
            <person name="Morgan M.S."/>
            <person name="Arlian L.G."/>
        </authorList>
    </citation>
    <scope>NUCLEOTIDE SEQUENCE [LARGE SCALE GENOMIC DNA]</scope>
    <source>
        <strain evidence="10">Arlian Lab</strain>
    </source>
</reference>
<evidence type="ECO:0000313" key="11">
    <source>
        <dbReference type="EnsemblMetazoa" id="KAF7495684.1"/>
    </source>
</evidence>
<dbReference type="GO" id="GO:0031519">
    <property type="term" value="C:PcG protein complex"/>
    <property type="evidence" value="ECO:0007669"/>
    <property type="project" value="TreeGrafter"/>
</dbReference>
<keyword evidence="4" id="KW-0862">Zinc</keyword>
<dbReference type="PANTHER" id="PTHR14003">
    <property type="entry name" value="TRANSCRIPTIONAL REPRESSOR PROTEIN YY"/>
    <property type="match status" value="1"/>
</dbReference>
<dbReference type="AlphaFoldDB" id="A0A131ZVW2"/>
<sequence>MTDRMGLLECENKLLRIQQQNYSDLCKILTQRHLEIMKYLNHLKSIVEKIISSTSLSSTSKEPILIDTYFTEKTTYESQIAKYDQRIKSLAESIQSSQAKISDTEGNLLKEHLKLLTYSLVESEENHDSNKSISSKSIDDHCLVSLETGDDYFKKEPTNNDAVLYMPQMELEILDYNNSGSFTLPKNSIIIQANNNDSSNPNNTANSNEIQNDSNDPSEMNVSNQSGGMLRSSLPANSSFKKMSLCEYCGKYFNSHYLESHKRCHTGARPFKCSIEGCNRTFTQTSSRNVHEKRVHNFGKLECKCNYVDCNEVFTSITDLRKHIQQHQSSLDTVLVTQPQQSQNYERVQLVKIADMPQNFTKRVRRNEDSQTNGNVVYKSICQHCGKGFANNIALKQHLALHGPKNFRCTYKNCNYASYWKQNLRLHEKRHHDFVPLE</sequence>
<proteinExistence type="predicted"/>
<keyword evidence="2" id="KW-0677">Repeat</keyword>
<dbReference type="EMBL" id="WVUK01000046">
    <property type="protein sequence ID" value="KAF7495684.1"/>
    <property type="molecule type" value="Genomic_DNA"/>
</dbReference>
<feature type="domain" description="C2H2-type" evidence="8">
    <location>
        <begin position="303"/>
        <end position="332"/>
    </location>
</feature>
<reference evidence="11" key="4">
    <citation type="submission" date="2022-06" db="UniProtKB">
        <authorList>
            <consortium name="EnsemblMetazoa"/>
        </authorList>
    </citation>
    <scope>IDENTIFICATION</scope>
</reference>
<evidence type="ECO:0000313" key="9">
    <source>
        <dbReference type="EMBL" id="KAF7495684.1"/>
    </source>
</evidence>
<feature type="domain" description="C2H2-type" evidence="8">
    <location>
        <begin position="244"/>
        <end position="270"/>
    </location>
</feature>
<evidence type="ECO:0000256" key="1">
    <source>
        <dbReference type="ARBA" id="ARBA00022723"/>
    </source>
</evidence>
<gene>
    <name evidence="10" type="ORF">QR98_0012110</name>
    <name evidence="9" type="ORF">SSS_8214</name>
</gene>
<name>A0A131ZVW2_SARSC</name>
<keyword evidence="5" id="KW-0539">Nucleus</keyword>
<evidence type="ECO:0000259" key="8">
    <source>
        <dbReference type="PROSITE" id="PS50157"/>
    </source>
</evidence>
<keyword evidence="1" id="KW-0479">Metal-binding</keyword>
<dbReference type="GO" id="GO:0000978">
    <property type="term" value="F:RNA polymerase II cis-regulatory region sequence-specific DNA binding"/>
    <property type="evidence" value="ECO:0007669"/>
    <property type="project" value="TreeGrafter"/>
</dbReference>
<dbReference type="Gene3D" id="3.30.160.60">
    <property type="entry name" value="Classic Zinc Finger"/>
    <property type="match status" value="3"/>
</dbReference>
<evidence type="ECO:0000313" key="10">
    <source>
        <dbReference type="EMBL" id="KPM02791.1"/>
    </source>
</evidence>
<dbReference type="PROSITE" id="PS00028">
    <property type="entry name" value="ZINC_FINGER_C2H2_1"/>
    <property type="match status" value="3"/>
</dbReference>
<dbReference type="OMA" id="NCNYASY"/>
<feature type="compositionally biased region" description="Polar residues" evidence="7">
    <location>
        <begin position="209"/>
        <end position="227"/>
    </location>
</feature>
<feature type="compositionally biased region" description="Low complexity" evidence="7">
    <location>
        <begin position="194"/>
        <end position="208"/>
    </location>
</feature>
<evidence type="ECO:0000256" key="5">
    <source>
        <dbReference type="ARBA" id="ARBA00023242"/>
    </source>
</evidence>
<dbReference type="VEuPathDB" id="VectorBase:SSCA006615"/>
<reference evidence="9" key="3">
    <citation type="submission" date="2020-01" db="EMBL/GenBank/DDBJ databases">
        <authorList>
            <person name="Korhonen P.K.K."/>
            <person name="Guangxu M.G."/>
            <person name="Wang T.W."/>
            <person name="Stroehlein A.J.S."/>
            <person name="Young N.D."/>
            <person name="Ang C.-S.A."/>
            <person name="Fernando D.W.F."/>
            <person name="Lu H.L."/>
            <person name="Taylor S.T."/>
            <person name="Ehtesham M.E.M."/>
            <person name="Najaraj S.H.N."/>
            <person name="Harsha G.H.G."/>
            <person name="Madugundu A.M."/>
            <person name="Renuse S.R."/>
            <person name="Holt D.H."/>
            <person name="Pandey A.P."/>
            <person name="Papenfuss A.P."/>
            <person name="Gasser R.B.G."/>
            <person name="Fischer K.F."/>
        </authorList>
    </citation>
    <scope>NUCLEOTIDE SEQUENCE</scope>
    <source>
        <strain evidence="9">SSS_KF_BRIS2020</strain>
    </source>
</reference>
<dbReference type="InterPro" id="IPR036236">
    <property type="entry name" value="Znf_C2H2_sf"/>
</dbReference>
<evidence type="ECO:0000313" key="12">
    <source>
        <dbReference type="Proteomes" id="UP000070412"/>
    </source>
</evidence>
<dbReference type="Pfam" id="PF00096">
    <property type="entry name" value="zf-C2H2"/>
    <property type="match status" value="2"/>
</dbReference>
<evidence type="ECO:0000313" key="13">
    <source>
        <dbReference type="Proteomes" id="UP000616769"/>
    </source>
</evidence>
<dbReference type="SUPFAM" id="SSF57667">
    <property type="entry name" value="beta-beta-alpha zinc fingers"/>
    <property type="match status" value="2"/>
</dbReference>
<feature type="region of interest" description="Disordered" evidence="7">
    <location>
        <begin position="193"/>
        <end position="229"/>
    </location>
</feature>
<reference evidence="12" key="2">
    <citation type="journal article" date="2020" name="PLoS Negl. Trop. Dis.">
        <title>High-quality nuclear genome for Sarcoptes scabiei-A critical resource for a neglected parasite.</title>
        <authorList>
            <person name="Korhonen P.K."/>
            <person name="Gasser R.B."/>
            <person name="Ma G."/>
            <person name="Wang T."/>
            <person name="Stroehlein A.J."/>
            <person name="Young N.D."/>
            <person name="Ang C.S."/>
            <person name="Fernando D.D."/>
            <person name="Lu H.C."/>
            <person name="Taylor S."/>
            <person name="Reynolds S.L."/>
            <person name="Mofiz E."/>
            <person name="Najaraj S.H."/>
            <person name="Gowda H."/>
            <person name="Madugundu A."/>
            <person name="Renuse S."/>
            <person name="Holt D."/>
            <person name="Pandey A."/>
            <person name="Papenfuss A.T."/>
            <person name="Fischer K."/>
        </authorList>
    </citation>
    <scope>NUCLEOTIDE SEQUENCE [LARGE SCALE GENOMIC DNA]</scope>
</reference>
<dbReference type="Proteomes" id="UP000616769">
    <property type="component" value="Unassembled WGS sequence"/>
</dbReference>
<dbReference type="GO" id="GO:0000785">
    <property type="term" value="C:chromatin"/>
    <property type="evidence" value="ECO:0007669"/>
    <property type="project" value="TreeGrafter"/>
</dbReference>
<feature type="domain" description="C2H2-type" evidence="8">
    <location>
        <begin position="271"/>
        <end position="301"/>
    </location>
</feature>
<evidence type="ECO:0000256" key="2">
    <source>
        <dbReference type="ARBA" id="ARBA00022737"/>
    </source>
</evidence>
<dbReference type="GO" id="GO:0008270">
    <property type="term" value="F:zinc ion binding"/>
    <property type="evidence" value="ECO:0007669"/>
    <property type="project" value="UniProtKB-KW"/>
</dbReference>
<dbReference type="OrthoDB" id="6508643at2759"/>
<dbReference type="EnsemblMetazoa" id="SSS_8214s_mrna">
    <property type="protein sequence ID" value="KAF7495684.1"/>
    <property type="gene ID" value="SSS_8214"/>
</dbReference>
<protein>
    <submittedName>
        <fullName evidence="10">Zinc finger domain-containing protein 7</fullName>
    </submittedName>
    <submittedName>
        <fullName evidence="9">Zinc finger protein</fullName>
    </submittedName>
</protein>
<dbReference type="PANTHER" id="PTHR14003:SF23">
    <property type="entry name" value="ZINC FINGER PROTEIN 143"/>
    <property type="match status" value="1"/>
</dbReference>
<evidence type="ECO:0000256" key="4">
    <source>
        <dbReference type="ARBA" id="ARBA00022833"/>
    </source>
</evidence>
<evidence type="ECO:0000256" key="6">
    <source>
        <dbReference type="PROSITE-ProRule" id="PRU00042"/>
    </source>
</evidence>
<evidence type="ECO:0000256" key="3">
    <source>
        <dbReference type="ARBA" id="ARBA00022771"/>
    </source>
</evidence>
<feature type="domain" description="C2H2-type" evidence="8">
    <location>
        <begin position="407"/>
        <end position="436"/>
    </location>
</feature>
<keyword evidence="3 6" id="KW-0863">Zinc-finger</keyword>
<dbReference type="SMART" id="SM00355">
    <property type="entry name" value="ZnF_C2H2"/>
    <property type="match status" value="5"/>
</dbReference>
<dbReference type="Proteomes" id="UP000070412">
    <property type="component" value="Unassembled WGS sequence"/>
</dbReference>
<dbReference type="InterPro" id="IPR013087">
    <property type="entry name" value="Znf_C2H2_type"/>
</dbReference>
<feature type="domain" description="C2H2-type" evidence="8">
    <location>
        <begin position="380"/>
        <end position="407"/>
    </location>
</feature>
<dbReference type="PROSITE" id="PS50157">
    <property type="entry name" value="ZINC_FINGER_C2H2_2"/>
    <property type="match status" value="5"/>
</dbReference>
<dbReference type="GO" id="GO:0000981">
    <property type="term" value="F:DNA-binding transcription factor activity, RNA polymerase II-specific"/>
    <property type="evidence" value="ECO:0007669"/>
    <property type="project" value="TreeGrafter"/>
</dbReference>